<feature type="binding site" evidence="13">
    <location>
        <position position="231"/>
    </location>
    <ligand>
        <name>[4Fe-4S] cluster</name>
        <dbReference type="ChEBI" id="CHEBI:49883"/>
        <label>2</label>
    </ligand>
</feature>
<evidence type="ECO:0000313" key="16">
    <source>
        <dbReference type="EMBL" id="SEJ95627.1"/>
    </source>
</evidence>
<feature type="binding site" evidence="13">
    <location>
        <position position="61"/>
    </location>
    <ligand>
        <name>[4Fe-4S] cluster</name>
        <dbReference type="ChEBI" id="CHEBI:49883"/>
        <label>1</label>
    </ligand>
</feature>
<dbReference type="GO" id="GO:0046872">
    <property type="term" value="F:metal ion binding"/>
    <property type="evidence" value="ECO:0007669"/>
    <property type="project" value="UniProtKB-KW"/>
</dbReference>
<evidence type="ECO:0000256" key="6">
    <source>
        <dbReference type="ARBA" id="ARBA00022485"/>
    </source>
</evidence>
<comment type="similarity">
    <text evidence="3">Belongs to the [NiFe]/[NiFeSe] hydrogenase small subunit family.</text>
</comment>
<evidence type="ECO:0000256" key="7">
    <source>
        <dbReference type="ARBA" id="ARBA00022723"/>
    </source>
</evidence>
<evidence type="ECO:0000256" key="10">
    <source>
        <dbReference type="ARBA" id="ARBA00023004"/>
    </source>
</evidence>
<accession>A0A1H7D465</accession>
<dbReference type="Gene3D" id="4.10.480.10">
    <property type="entry name" value="Cytochrome-c3 hydrogenase, C-terminal domain"/>
    <property type="match status" value="1"/>
</dbReference>
<dbReference type="GO" id="GO:0009061">
    <property type="term" value="P:anaerobic respiration"/>
    <property type="evidence" value="ECO:0007669"/>
    <property type="project" value="TreeGrafter"/>
</dbReference>
<evidence type="ECO:0000256" key="5">
    <source>
        <dbReference type="ARBA" id="ARBA00022475"/>
    </source>
</evidence>
<comment type="subcellular location">
    <subcellularLocation>
        <location evidence="2">Cell membrane</location>
    </subcellularLocation>
</comment>
<keyword evidence="12" id="KW-0472">Membrane</keyword>
<keyword evidence="6 13" id="KW-0004">4Fe-4S</keyword>
<dbReference type="PROSITE" id="PS51318">
    <property type="entry name" value="TAT"/>
    <property type="match status" value="1"/>
</dbReference>
<keyword evidence="7 13" id="KW-0479">Metal-binding</keyword>
<feature type="domain" description="Cytochrome-c3 hydrogenase C-terminal" evidence="15">
    <location>
        <begin position="226"/>
        <end position="307"/>
    </location>
</feature>
<feature type="binding site" evidence="13">
    <location>
        <position position="293"/>
    </location>
    <ligand>
        <name>[3Fe-4S] cluster</name>
        <dbReference type="ChEBI" id="CHEBI:21137"/>
    </ligand>
</feature>
<evidence type="ECO:0000256" key="2">
    <source>
        <dbReference type="ARBA" id="ARBA00004236"/>
    </source>
</evidence>
<feature type="binding site" evidence="13">
    <location>
        <position position="159"/>
    </location>
    <ligand>
        <name>[4Fe-4S] cluster</name>
        <dbReference type="ChEBI" id="CHEBI:49883"/>
        <label>1</label>
    </ligand>
</feature>
<protein>
    <submittedName>
        <fullName evidence="16">Hydrogenase small subunit</fullName>
    </submittedName>
</protein>
<feature type="binding site" evidence="13">
    <location>
        <position position="274"/>
    </location>
    <ligand>
        <name>[3Fe-4S] cluster</name>
        <dbReference type="ChEBI" id="CHEBI:21137"/>
    </ligand>
</feature>
<dbReference type="NCBIfam" id="TIGR00391">
    <property type="entry name" value="hydA"/>
    <property type="match status" value="1"/>
</dbReference>
<comment type="cofactor">
    <cofactor evidence="1">
        <name>[4Fe-4S] cluster</name>
        <dbReference type="ChEBI" id="CHEBI:49883"/>
    </cofactor>
</comment>
<comment type="subunit">
    <text evidence="4">Heterodimer of a large and a small subunit.</text>
</comment>
<feature type="binding site" evidence="13">
    <location>
        <position position="265"/>
    </location>
    <ligand>
        <name>[4Fe-4S] cluster</name>
        <dbReference type="ChEBI" id="CHEBI:49883"/>
        <label>2</label>
    </ligand>
</feature>
<evidence type="ECO:0000313" key="17">
    <source>
        <dbReference type="Proteomes" id="UP000199662"/>
    </source>
</evidence>
<dbReference type="GO" id="GO:0044569">
    <property type="term" value="C:[Ni-Fe] hydrogenase complex"/>
    <property type="evidence" value="ECO:0007669"/>
    <property type="project" value="TreeGrafter"/>
</dbReference>
<dbReference type="Pfam" id="PF01058">
    <property type="entry name" value="Oxidored_q6"/>
    <property type="match status" value="1"/>
</dbReference>
<keyword evidence="11 13" id="KW-0411">Iron-sulfur</keyword>
<evidence type="ECO:0000256" key="8">
    <source>
        <dbReference type="ARBA" id="ARBA00022729"/>
    </source>
</evidence>
<dbReference type="InterPro" id="IPR037024">
    <property type="entry name" value="NiFe_Hase_small_N_sf"/>
</dbReference>
<evidence type="ECO:0000256" key="11">
    <source>
        <dbReference type="ARBA" id="ARBA00023014"/>
    </source>
</evidence>
<keyword evidence="17" id="KW-1185">Reference proteome</keyword>
<dbReference type="GO" id="GO:0051538">
    <property type="term" value="F:3 iron, 4 sulfur cluster binding"/>
    <property type="evidence" value="ECO:0007669"/>
    <property type="project" value="UniProtKB-KW"/>
</dbReference>
<organism evidence="16 17">
    <name type="scientific">Propionispira arboris</name>
    <dbReference type="NCBI Taxonomy" id="84035"/>
    <lineage>
        <taxon>Bacteria</taxon>
        <taxon>Bacillati</taxon>
        <taxon>Bacillota</taxon>
        <taxon>Negativicutes</taxon>
        <taxon>Selenomonadales</taxon>
        <taxon>Selenomonadaceae</taxon>
        <taxon>Propionispira</taxon>
    </lineage>
</organism>
<dbReference type="PRINTS" id="PR00614">
    <property type="entry name" value="NIHGNASESMLL"/>
</dbReference>
<evidence type="ECO:0000256" key="13">
    <source>
        <dbReference type="PIRSR" id="PIRSR000310-1"/>
    </source>
</evidence>
<name>A0A1H7D465_9FIRM</name>
<feature type="binding site" evidence="13">
    <location>
        <position position="64"/>
    </location>
    <ligand>
        <name>[4Fe-4S] cluster</name>
        <dbReference type="ChEBI" id="CHEBI:49883"/>
        <label>1</label>
    </ligand>
</feature>
<dbReference type="SUPFAM" id="SSF56770">
    <property type="entry name" value="HydA/Nqo6-like"/>
    <property type="match status" value="1"/>
</dbReference>
<evidence type="ECO:0000256" key="9">
    <source>
        <dbReference type="ARBA" id="ARBA00023002"/>
    </source>
</evidence>
<dbReference type="InterPro" id="IPR006311">
    <property type="entry name" value="TAT_signal"/>
</dbReference>
<dbReference type="Gene3D" id="3.40.50.700">
    <property type="entry name" value="NADH:ubiquinone oxidoreductase-like, 20kDa subunit"/>
    <property type="match status" value="1"/>
</dbReference>
<sequence length="362" mass="39289">MKRESMWEVYLRKGMNRRSFIKSCVALTSILGLSTDMLSTVVAAAEKNALPVVIWLHGHECTGCDESFLRSETPLTSDVVLNMISLEYSHALSASAGEPFEAHLHEIMEQFKGKYILAVEGAVATADNGIYCMTGGRPFVEVVKEVAKNAAAIIEYGSCATWGGIQAAKPNPTGSVSVTDVVGNKPIVKVPGCPPIPEVMTGVIMHYALFGQLPPLDSEGRPKQFFANRIHDTCYRRPFFDAGMFAEKFDDAGSKAGWCLYKLGCRGPETYNSCGNMRWWNGLSYPIQSGHGCIGCSNPNFWDDAPFYNRLPSYEPVGDIDKVGAAVAGLTVAGVAVHAVASVIQKKKHQADGNKPEDKKVD</sequence>
<dbReference type="InterPro" id="IPR027394">
    <property type="entry name" value="Cytochrome-c3_hydrogenase_C"/>
</dbReference>
<dbReference type="Pfam" id="PF14720">
    <property type="entry name" value="NiFe_hyd_SSU_C"/>
    <property type="match status" value="1"/>
</dbReference>
<dbReference type="GO" id="GO:0009375">
    <property type="term" value="C:ferredoxin hydrogenase complex"/>
    <property type="evidence" value="ECO:0007669"/>
    <property type="project" value="InterPro"/>
</dbReference>
<gene>
    <name evidence="16" type="ORF">SAMN05660742_12832</name>
</gene>
<dbReference type="InterPro" id="IPR006137">
    <property type="entry name" value="NADH_UbQ_OxRdtase-like_20kDa"/>
</dbReference>
<dbReference type="PANTHER" id="PTHR30013:SF6">
    <property type="entry name" value="HYDROGENASE-1 SMALL CHAIN"/>
    <property type="match status" value="1"/>
</dbReference>
<feature type="binding site" evidence="13">
    <location>
        <position position="234"/>
    </location>
    <ligand>
        <name>[4Fe-4S] cluster</name>
        <dbReference type="ChEBI" id="CHEBI:49883"/>
        <label>2</label>
    </ligand>
</feature>
<feature type="binding site" evidence="13">
    <location>
        <position position="296"/>
    </location>
    <ligand>
        <name>[3Fe-4S] cluster</name>
        <dbReference type="ChEBI" id="CHEBI:21137"/>
    </ligand>
</feature>
<reference evidence="16 17" key="1">
    <citation type="submission" date="2016-10" db="EMBL/GenBank/DDBJ databases">
        <authorList>
            <person name="de Groot N.N."/>
        </authorList>
    </citation>
    <scope>NUCLEOTIDE SEQUENCE [LARGE SCALE GENOMIC DNA]</scope>
    <source>
        <strain evidence="16 17">DSM 2179</strain>
    </source>
</reference>
<keyword evidence="8" id="KW-0732">Signal</keyword>
<dbReference type="EMBL" id="FNZK01000028">
    <property type="protein sequence ID" value="SEJ95627.1"/>
    <property type="molecule type" value="Genomic_DNA"/>
</dbReference>
<keyword evidence="10 13" id="KW-0408">Iron</keyword>
<feature type="binding site" evidence="13">
    <location>
        <position position="193"/>
    </location>
    <ligand>
        <name>[4Fe-4S] cluster</name>
        <dbReference type="ChEBI" id="CHEBI:49883"/>
        <label>1</label>
    </ligand>
</feature>
<evidence type="ECO:0000259" key="15">
    <source>
        <dbReference type="Pfam" id="PF14720"/>
    </source>
</evidence>
<dbReference type="InterPro" id="IPR037148">
    <property type="entry name" value="NiFe-Hase_small_C_sf"/>
</dbReference>
<evidence type="ECO:0000256" key="4">
    <source>
        <dbReference type="ARBA" id="ARBA00011771"/>
    </source>
</evidence>
<feature type="domain" description="NADH:ubiquinone oxidoreductase-like 20kDa subunit" evidence="14">
    <location>
        <begin position="61"/>
        <end position="206"/>
    </location>
</feature>
<keyword evidence="9" id="KW-0560">Oxidoreductase</keyword>
<evidence type="ECO:0000256" key="1">
    <source>
        <dbReference type="ARBA" id="ARBA00001966"/>
    </source>
</evidence>
<dbReference type="GO" id="GO:0008901">
    <property type="term" value="F:ferredoxin hydrogenase activity"/>
    <property type="evidence" value="ECO:0007669"/>
    <property type="project" value="InterPro"/>
</dbReference>
<dbReference type="Proteomes" id="UP000199662">
    <property type="component" value="Unassembled WGS sequence"/>
</dbReference>
<dbReference type="STRING" id="84035.SAMN05660742_12832"/>
<feature type="binding site" evidence="13">
    <location>
        <position position="259"/>
    </location>
    <ligand>
        <name>[4Fe-4S] cluster</name>
        <dbReference type="ChEBI" id="CHEBI:49883"/>
        <label>2</label>
    </ligand>
</feature>
<dbReference type="AlphaFoldDB" id="A0A1H7D465"/>
<dbReference type="PIRSF" id="PIRSF000310">
    <property type="entry name" value="NiFe_hyd_ssu"/>
    <property type="match status" value="1"/>
</dbReference>
<dbReference type="InterPro" id="IPR001821">
    <property type="entry name" value="NiFe_hydrogenase_ssu"/>
</dbReference>
<dbReference type="PANTHER" id="PTHR30013">
    <property type="entry name" value="NIFE / NIFESE HYDROGENASE SMALL SUBUNIT FAMILY MEMBER"/>
    <property type="match status" value="1"/>
</dbReference>
<evidence type="ECO:0000259" key="14">
    <source>
        <dbReference type="Pfam" id="PF01058"/>
    </source>
</evidence>
<dbReference type="GO" id="GO:0005886">
    <property type="term" value="C:plasma membrane"/>
    <property type="evidence" value="ECO:0007669"/>
    <property type="project" value="UniProtKB-SubCell"/>
</dbReference>
<keyword evidence="13" id="KW-0003">3Fe-4S</keyword>
<evidence type="ECO:0000256" key="3">
    <source>
        <dbReference type="ARBA" id="ARBA00006605"/>
    </source>
</evidence>
<proteinExistence type="inferred from homology"/>
<dbReference type="GO" id="GO:0009055">
    <property type="term" value="F:electron transfer activity"/>
    <property type="evidence" value="ECO:0007669"/>
    <property type="project" value="TreeGrafter"/>
</dbReference>
<evidence type="ECO:0000256" key="12">
    <source>
        <dbReference type="ARBA" id="ARBA00023136"/>
    </source>
</evidence>
<keyword evidence="5" id="KW-1003">Cell membrane</keyword>
<dbReference type="GO" id="GO:0051539">
    <property type="term" value="F:4 iron, 4 sulfur cluster binding"/>
    <property type="evidence" value="ECO:0007669"/>
    <property type="project" value="UniProtKB-KW"/>
</dbReference>